<dbReference type="Proteomes" id="UP000265520">
    <property type="component" value="Unassembled WGS sequence"/>
</dbReference>
<name>A0A392PJD7_9FABA</name>
<evidence type="ECO:0000313" key="1">
    <source>
        <dbReference type="EMBL" id="MCI12191.1"/>
    </source>
</evidence>
<reference evidence="1 2" key="1">
    <citation type="journal article" date="2018" name="Front. Plant Sci.">
        <title>Red Clover (Trifolium pratense) and Zigzag Clover (T. medium) - A Picture of Genomic Similarities and Differences.</title>
        <authorList>
            <person name="Dluhosova J."/>
            <person name="Istvanek J."/>
            <person name="Nedelnik J."/>
            <person name="Repkova J."/>
        </authorList>
    </citation>
    <scope>NUCLEOTIDE SEQUENCE [LARGE SCALE GENOMIC DNA]</scope>
    <source>
        <strain evidence="2">cv. 10/8</strain>
        <tissue evidence="1">Leaf</tissue>
    </source>
</reference>
<protein>
    <submittedName>
        <fullName evidence="1">Uncharacterized protein</fullName>
    </submittedName>
</protein>
<dbReference type="EMBL" id="LXQA010083096">
    <property type="protein sequence ID" value="MCI12191.1"/>
    <property type="molecule type" value="Genomic_DNA"/>
</dbReference>
<dbReference type="AlphaFoldDB" id="A0A392PJD7"/>
<comment type="caution">
    <text evidence="1">The sequence shown here is derived from an EMBL/GenBank/DDBJ whole genome shotgun (WGS) entry which is preliminary data.</text>
</comment>
<proteinExistence type="predicted"/>
<organism evidence="1 2">
    <name type="scientific">Trifolium medium</name>
    <dbReference type="NCBI Taxonomy" id="97028"/>
    <lineage>
        <taxon>Eukaryota</taxon>
        <taxon>Viridiplantae</taxon>
        <taxon>Streptophyta</taxon>
        <taxon>Embryophyta</taxon>
        <taxon>Tracheophyta</taxon>
        <taxon>Spermatophyta</taxon>
        <taxon>Magnoliopsida</taxon>
        <taxon>eudicotyledons</taxon>
        <taxon>Gunneridae</taxon>
        <taxon>Pentapetalae</taxon>
        <taxon>rosids</taxon>
        <taxon>fabids</taxon>
        <taxon>Fabales</taxon>
        <taxon>Fabaceae</taxon>
        <taxon>Papilionoideae</taxon>
        <taxon>50 kb inversion clade</taxon>
        <taxon>NPAAA clade</taxon>
        <taxon>Hologalegina</taxon>
        <taxon>IRL clade</taxon>
        <taxon>Trifolieae</taxon>
        <taxon>Trifolium</taxon>
    </lineage>
</organism>
<accession>A0A392PJD7</accession>
<sequence>MVEALNPPSQLCWSCRQPSLNHNLNTTGAGGCEVVVDAGADALEEVVVLLLYAPHALLAAVCALEKNLFPIGSGGPITSSYCSEGTPSLWHRYMMTKGWPMYTSDAVIKRLMLRAIKLPIMMGSPFRIA</sequence>
<keyword evidence="2" id="KW-1185">Reference proteome</keyword>
<evidence type="ECO:0000313" key="2">
    <source>
        <dbReference type="Proteomes" id="UP000265520"/>
    </source>
</evidence>